<reference evidence="1" key="1">
    <citation type="submission" date="2021-01" db="EMBL/GenBank/DDBJ databases">
        <title>Fulvivirga kasyanovii gen. nov., sp nov., a novel member of the phylum Bacteroidetes isolated from seawater in a mussel farm.</title>
        <authorList>
            <person name="Zhao L.-H."/>
            <person name="Wang Z.-J."/>
        </authorList>
    </citation>
    <scope>NUCLEOTIDE SEQUENCE</scope>
    <source>
        <strain evidence="1">2943</strain>
    </source>
</reference>
<gene>
    <name evidence="1" type="ORF">JL102_09665</name>
</gene>
<dbReference type="PANTHER" id="PTHR33639:SF2">
    <property type="entry name" value="DUF393 DOMAIN-CONTAINING PROTEIN"/>
    <property type="match status" value="1"/>
</dbReference>
<name>A0A937K0J6_9BACT</name>
<dbReference type="AlphaFoldDB" id="A0A937K0J6"/>
<evidence type="ECO:0000313" key="2">
    <source>
        <dbReference type="Proteomes" id="UP000659388"/>
    </source>
</evidence>
<comment type="caution">
    <text evidence="1">The sequence shown here is derived from an EMBL/GenBank/DDBJ whole genome shotgun (WGS) entry which is preliminary data.</text>
</comment>
<protein>
    <submittedName>
        <fullName evidence="1">Thiol-disulfide oxidoreductase DCC family protein</fullName>
    </submittedName>
</protein>
<dbReference type="EMBL" id="JAESIY010000005">
    <property type="protein sequence ID" value="MBL3656396.1"/>
    <property type="molecule type" value="Genomic_DNA"/>
</dbReference>
<dbReference type="GO" id="GO:0015035">
    <property type="term" value="F:protein-disulfide reductase activity"/>
    <property type="evidence" value="ECO:0007669"/>
    <property type="project" value="InterPro"/>
</dbReference>
<dbReference type="PANTHER" id="PTHR33639">
    <property type="entry name" value="THIOL-DISULFIDE OXIDOREDUCTASE DCC"/>
    <property type="match status" value="1"/>
</dbReference>
<proteinExistence type="predicted"/>
<dbReference type="Pfam" id="PF04134">
    <property type="entry name" value="DCC1-like"/>
    <property type="match status" value="1"/>
</dbReference>
<keyword evidence="2" id="KW-1185">Reference proteome</keyword>
<dbReference type="Proteomes" id="UP000659388">
    <property type="component" value="Unassembled WGS sequence"/>
</dbReference>
<organism evidence="1 2">
    <name type="scientific">Fulvivirga sediminis</name>
    <dbReference type="NCBI Taxonomy" id="2803949"/>
    <lineage>
        <taxon>Bacteria</taxon>
        <taxon>Pseudomonadati</taxon>
        <taxon>Bacteroidota</taxon>
        <taxon>Cytophagia</taxon>
        <taxon>Cytophagales</taxon>
        <taxon>Fulvivirgaceae</taxon>
        <taxon>Fulvivirga</taxon>
    </lineage>
</organism>
<accession>A0A937K0J6</accession>
<sequence length="145" mass="16980">MDTHNEVILPKEKEIIFFDGVCNLCNGFVNYIIDRDTQKQFVFASLQSEQSKNILQNYDFDPSRLSSVALLQSNGELLVKSDAALKILTKLGGGLKWLSVFYIFPSFMRNLFYDIIARYRYKWFGRKDQCRIPTPELKQRFLDAY</sequence>
<evidence type="ECO:0000313" key="1">
    <source>
        <dbReference type="EMBL" id="MBL3656396.1"/>
    </source>
</evidence>
<dbReference type="InterPro" id="IPR007263">
    <property type="entry name" value="DCC1-like"/>
</dbReference>
<dbReference type="RefSeq" id="WP_202244195.1">
    <property type="nucleotide sequence ID" value="NZ_JAESIY010000005.1"/>
</dbReference>
<dbReference type="InterPro" id="IPR052927">
    <property type="entry name" value="DCC_oxidoreductase"/>
</dbReference>